<dbReference type="Pfam" id="PF01978">
    <property type="entry name" value="TrmB"/>
    <property type="match status" value="1"/>
</dbReference>
<gene>
    <name evidence="2" type="ORF">COU03_01900</name>
</gene>
<dbReference type="InterPro" id="IPR036388">
    <property type="entry name" value="WH-like_DNA-bd_sf"/>
</dbReference>
<reference evidence="3" key="1">
    <citation type="submission" date="2017-09" db="EMBL/GenBank/DDBJ databases">
        <title>Depth-based differentiation of microbial function through sediment-hosted aquifers and enrichment of novel symbionts in the deep terrestrial subsurface.</title>
        <authorList>
            <person name="Probst A.J."/>
            <person name="Ladd B."/>
            <person name="Jarett J.K."/>
            <person name="Geller-Mcgrath D.E."/>
            <person name="Sieber C.M.K."/>
            <person name="Emerson J.B."/>
            <person name="Anantharaman K."/>
            <person name="Thomas B.C."/>
            <person name="Malmstrom R."/>
            <person name="Stieglmeier M."/>
            <person name="Klingl A."/>
            <person name="Woyke T."/>
            <person name="Ryan C.M."/>
            <person name="Banfield J.F."/>
        </authorList>
    </citation>
    <scope>NUCLEOTIDE SEQUENCE [LARGE SCALE GENOMIC DNA]</scope>
</reference>
<name>A0A2H0UXF4_9BACT</name>
<dbReference type="InterPro" id="IPR036390">
    <property type="entry name" value="WH_DNA-bd_sf"/>
</dbReference>
<dbReference type="Gene3D" id="1.10.10.10">
    <property type="entry name" value="Winged helix-like DNA-binding domain superfamily/Winged helix DNA-binding domain"/>
    <property type="match status" value="1"/>
</dbReference>
<dbReference type="PANTHER" id="PTHR34293:SF1">
    <property type="entry name" value="HTH-TYPE TRANSCRIPTIONAL REGULATOR TRMBL2"/>
    <property type="match status" value="1"/>
</dbReference>
<feature type="domain" description="Transcription regulator TrmB N-terminal" evidence="1">
    <location>
        <begin position="6"/>
        <end position="67"/>
    </location>
</feature>
<dbReference type="AlphaFoldDB" id="A0A2H0UXF4"/>
<accession>A0A2H0UXF4</accession>
<dbReference type="EMBL" id="PFAV01000032">
    <property type="protein sequence ID" value="PIR91512.1"/>
    <property type="molecule type" value="Genomic_DNA"/>
</dbReference>
<dbReference type="InterPro" id="IPR002831">
    <property type="entry name" value="Tscrpt_reg_TrmB_N"/>
</dbReference>
<evidence type="ECO:0000313" key="2">
    <source>
        <dbReference type="EMBL" id="PIR91512.1"/>
    </source>
</evidence>
<comment type="caution">
    <text evidence="2">The sequence shown here is derived from an EMBL/GenBank/DDBJ whole genome shotgun (WGS) entry which is preliminary data.</text>
</comment>
<evidence type="ECO:0000313" key="3">
    <source>
        <dbReference type="Proteomes" id="UP000228906"/>
    </source>
</evidence>
<proteinExistence type="predicted"/>
<dbReference type="PANTHER" id="PTHR34293">
    <property type="entry name" value="HTH-TYPE TRANSCRIPTIONAL REGULATOR TRMBL2"/>
    <property type="match status" value="1"/>
</dbReference>
<dbReference type="Proteomes" id="UP000228906">
    <property type="component" value="Unassembled WGS sequence"/>
</dbReference>
<protein>
    <recommendedName>
        <fullName evidence="1">Transcription regulator TrmB N-terminal domain-containing protein</fullName>
    </recommendedName>
</protein>
<organism evidence="2 3">
    <name type="scientific">bacterium (Candidatus Gribaldobacteria) CG10_big_fil_rev_8_21_14_0_10_41_12</name>
    <dbReference type="NCBI Taxonomy" id="2014277"/>
    <lineage>
        <taxon>Bacteria</taxon>
        <taxon>Candidatus Gribaldobacteria</taxon>
    </lineage>
</organism>
<dbReference type="InterPro" id="IPR051797">
    <property type="entry name" value="TrmB-like"/>
</dbReference>
<evidence type="ECO:0000259" key="1">
    <source>
        <dbReference type="Pfam" id="PF01978"/>
    </source>
</evidence>
<sequence>MSIEILKQLGLSDNETKVYLAALELGQATVQELGRKSGVKRTTVYTAIDGLKEKGIISQIKKGAKTFLVAESPEILSQIADRRAQMFKESLPELKSIYNVMGAKPKVRFYEGKEGYLSVYGNILKEKPKELLAIASYENFKKHIDERYEETWTQKRIKQGVFLRWLDFKTPSVQIRASEGKKGLREIRFLPKEFSFSATMFIYNEKVIMVSGRQKEFLAVVIENTEFSQMQKQLFNLLWQQKL</sequence>
<dbReference type="SUPFAM" id="SSF46785">
    <property type="entry name" value="Winged helix' DNA-binding domain"/>
    <property type="match status" value="1"/>
</dbReference>